<sequence length="283" mass="31718">MANDADHEPNKATTQTLQQTIQLKFDTQNASEPKSSPNSMQPKLALPQLRIPKLNTTNSMICGLTIPKLRGASGEPLKERQFDIPLLNQLRNQNNSLEVNHGLAKRVSALKIIEPVDGGQVTKVAINGEDRATAPIDLTTAVIAVQKNAPPREAASKQRQKQSTIVEHFDIPFIRCDSNRLYVGLLFGKRHRCNSDKMEPPTTSEQIMAKPSDVGSMLSTSAGYPKSRRSQLKYAATPTELLHLEMYYREDYGRNIKRFRFDTPSPDELVKESLKKSLRILRT</sequence>
<keyword evidence="3" id="KW-1185">Reference proteome</keyword>
<dbReference type="AlphaFoldDB" id="B4JNQ6"/>
<evidence type="ECO:0000313" key="2">
    <source>
        <dbReference type="EMBL" id="EDV92349.1"/>
    </source>
</evidence>
<protein>
    <submittedName>
        <fullName evidence="2">GH24863</fullName>
    </submittedName>
</protein>
<dbReference type="HOGENOM" id="CLU_892170_0_0_1"/>
<dbReference type="InParanoid" id="B4JNQ6"/>
<feature type="region of interest" description="Disordered" evidence="1">
    <location>
        <begin position="25"/>
        <end position="44"/>
    </location>
</feature>
<dbReference type="EMBL" id="CH916371">
    <property type="protein sequence ID" value="EDV92349.1"/>
    <property type="molecule type" value="Genomic_DNA"/>
</dbReference>
<dbReference type="KEGG" id="dgr:6566213"/>
<feature type="compositionally biased region" description="Polar residues" evidence="1">
    <location>
        <begin position="25"/>
        <end position="41"/>
    </location>
</feature>
<dbReference type="FunCoup" id="B4JNQ6">
    <property type="interactions" value="9"/>
</dbReference>
<dbReference type="PhylomeDB" id="B4JNQ6"/>
<organism evidence="3">
    <name type="scientific">Drosophila grimshawi</name>
    <name type="common">Hawaiian fruit fly</name>
    <name type="synonym">Idiomyia grimshawi</name>
    <dbReference type="NCBI Taxonomy" id="7222"/>
    <lineage>
        <taxon>Eukaryota</taxon>
        <taxon>Metazoa</taxon>
        <taxon>Ecdysozoa</taxon>
        <taxon>Arthropoda</taxon>
        <taxon>Hexapoda</taxon>
        <taxon>Insecta</taxon>
        <taxon>Pterygota</taxon>
        <taxon>Neoptera</taxon>
        <taxon>Endopterygota</taxon>
        <taxon>Diptera</taxon>
        <taxon>Brachycera</taxon>
        <taxon>Muscomorpha</taxon>
        <taxon>Ephydroidea</taxon>
        <taxon>Drosophilidae</taxon>
        <taxon>Drosophila</taxon>
        <taxon>Hawaiian Drosophila</taxon>
    </lineage>
</organism>
<dbReference type="OMA" id="DIPFIAC"/>
<name>B4JNQ6_DROGR</name>
<dbReference type="eggNOG" id="ENOG502TC87">
    <property type="taxonomic scope" value="Eukaryota"/>
</dbReference>
<gene>
    <name evidence="2" type="primary">Dgri\GH24863</name>
    <name evidence="2" type="ORF">Dgri_GH24863</name>
</gene>
<proteinExistence type="predicted"/>
<evidence type="ECO:0000256" key="1">
    <source>
        <dbReference type="SAM" id="MobiDB-lite"/>
    </source>
</evidence>
<reference evidence="2 3" key="1">
    <citation type="journal article" date="2007" name="Nature">
        <title>Evolution of genes and genomes on the Drosophila phylogeny.</title>
        <authorList>
            <consortium name="Drosophila 12 Genomes Consortium"/>
            <person name="Clark A.G."/>
            <person name="Eisen M.B."/>
            <person name="Smith D.R."/>
            <person name="Bergman C.M."/>
            <person name="Oliver B."/>
            <person name="Markow T.A."/>
            <person name="Kaufman T.C."/>
            <person name="Kellis M."/>
            <person name="Gelbart W."/>
            <person name="Iyer V.N."/>
            <person name="Pollard D.A."/>
            <person name="Sackton T.B."/>
            <person name="Larracuente A.M."/>
            <person name="Singh N.D."/>
            <person name="Abad J.P."/>
            <person name="Abt D.N."/>
            <person name="Adryan B."/>
            <person name="Aguade M."/>
            <person name="Akashi H."/>
            <person name="Anderson W.W."/>
            <person name="Aquadro C.F."/>
            <person name="Ardell D.H."/>
            <person name="Arguello R."/>
            <person name="Artieri C.G."/>
            <person name="Barbash D.A."/>
            <person name="Barker D."/>
            <person name="Barsanti P."/>
            <person name="Batterham P."/>
            <person name="Batzoglou S."/>
            <person name="Begun D."/>
            <person name="Bhutkar A."/>
            <person name="Blanco E."/>
            <person name="Bosak S.A."/>
            <person name="Bradley R.K."/>
            <person name="Brand A.D."/>
            <person name="Brent M.R."/>
            <person name="Brooks A.N."/>
            <person name="Brown R.H."/>
            <person name="Butlin R.K."/>
            <person name="Caggese C."/>
            <person name="Calvi B.R."/>
            <person name="Bernardo de Carvalho A."/>
            <person name="Caspi A."/>
            <person name="Castrezana S."/>
            <person name="Celniker S.E."/>
            <person name="Chang J.L."/>
            <person name="Chapple C."/>
            <person name="Chatterji S."/>
            <person name="Chinwalla A."/>
            <person name="Civetta A."/>
            <person name="Clifton S.W."/>
            <person name="Comeron J.M."/>
            <person name="Costello J.C."/>
            <person name="Coyne J.A."/>
            <person name="Daub J."/>
            <person name="David R.G."/>
            <person name="Delcher A.L."/>
            <person name="Delehaunty K."/>
            <person name="Do C.B."/>
            <person name="Ebling H."/>
            <person name="Edwards K."/>
            <person name="Eickbush T."/>
            <person name="Evans J.D."/>
            <person name="Filipski A."/>
            <person name="Findeiss S."/>
            <person name="Freyhult E."/>
            <person name="Fulton L."/>
            <person name="Fulton R."/>
            <person name="Garcia A.C."/>
            <person name="Gardiner A."/>
            <person name="Garfield D.A."/>
            <person name="Garvin B.E."/>
            <person name="Gibson G."/>
            <person name="Gilbert D."/>
            <person name="Gnerre S."/>
            <person name="Godfrey J."/>
            <person name="Good R."/>
            <person name="Gotea V."/>
            <person name="Gravely B."/>
            <person name="Greenberg A.J."/>
            <person name="Griffiths-Jones S."/>
            <person name="Gross S."/>
            <person name="Guigo R."/>
            <person name="Gustafson E.A."/>
            <person name="Haerty W."/>
            <person name="Hahn M.W."/>
            <person name="Halligan D.L."/>
            <person name="Halpern A.L."/>
            <person name="Halter G.M."/>
            <person name="Han M.V."/>
            <person name="Heger A."/>
            <person name="Hillier L."/>
            <person name="Hinrichs A.S."/>
            <person name="Holmes I."/>
            <person name="Hoskins R.A."/>
            <person name="Hubisz M.J."/>
            <person name="Hultmark D."/>
            <person name="Huntley M.A."/>
            <person name="Jaffe D.B."/>
            <person name="Jagadeeshan S."/>
            <person name="Jeck W.R."/>
            <person name="Johnson J."/>
            <person name="Jones C.D."/>
            <person name="Jordan W.C."/>
            <person name="Karpen G.H."/>
            <person name="Kataoka E."/>
            <person name="Keightley P.D."/>
            <person name="Kheradpour P."/>
            <person name="Kirkness E.F."/>
            <person name="Koerich L.B."/>
            <person name="Kristiansen K."/>
            <person name="Kudrna D."/>
            <person name="Kulathinal R.J."/>
            <person name="Kumar S."/>
            <person name="Kwok R."/>
            <person name="Lander E."/>
            <person name="Langley C.H."/>
            <person name="Lapoint R."/>
            <person name="Lazzaro B.P."/>
            <person name="Lee S.J."/>
            <person name="Levesque L."/>
            <person name="Li R."/>
            <person name="Lin C.F."/>
            <person name="Lin M.F."/>
            <person name="Lindblad-Toh K."/>
            <person name="Llopart A."/>
            <person name="Long M."/>
            <person name="Low L."/>
            <person name="Lozovsky E."/>
            <person name="Lu J."/>
            <person name="Luo M."/>
            <person name="Machado C.A."/>
            <person name="Makalowski W."/>
            <person name="Marzo M."/>
            <person name="Matsuda M."/>
            <person name="Matzkin L."/>
            <person name="McAllister B."/>
            <person name="McBride C.S."/>
            <person name="McKernan B."/>
            <person name="McKernan K."/>
            <person name="Mendez-Lago M."/>
            <person name="Minx P."/>
            <person name="Mollenhauer M.U."/>
            <person name="Montooth K."/>
            <person name="Mount S.M."/>
            <person name="Mu X."/>
            <person name="Myers E."/>
            <person name="Negre B."/>
            <person name="Newfeld S."/>
            <person name="Nielsen R."/>
            <person name="Noor M.A."/>
            <person name="O'Grady P."/>
            <person name="Pachter L."/>
            <person name="Papaceit M."/>
            <person name="Parisi M.J."/>
            <person name="Parisi M."/>
            <person name="Parts L."/>
            <person name="Pedersen J.S."/>
            <person name="Pesole G."/>
            <person name="Phillippy A.M."/>
            <person name="Ponting C.P."/>
            <person name="Pop M."/>
            <person name="Porcelli D."/>
            <person name="Powell J.R."/>
            <person name="Prohaska S."/>
            <person name="Pruitt K."/>
            <person name="Puig M."/>
            <person name="Quesneville H."/>
            <person name="Ram K.R."/>
            <person name="Rand D."/>
            <person name="Rasmussen M.D."/>
            <person name="Reed L.K."/>
            <person name="Reenan R."/>
            <person name="Reily A."/>
            <person name="Remington K.A."/>
            <person name="Rieger T.T."/>
            <person name="Ritchie M.G."/>
            <person name="Robin C."/>
            <person name="Rogers Y.H."/>
            <person name="Rohde C."/>
            <person name="Rozas J."/>
            <person name="Rubenfield M.J."/>
            <person name="Ruiz A."/>
            <person name="Russo S."/>
            <person name="Salzberg S.L."/>
            <person name="Sanchez-Gracia A."/>
            <person name="Saranga D.J."/>
            <person name="Sato H."/>
            <person name="Schaeffer S.W."/>
            <person name="Schatz M.C."/>
            <person name="Schlenke T."/>
            <person name="Schwartz R."/>
            <person name="Segarra C."/>
            <person name="Singh R.S."/>
            <person name="Sirot L."/>
            <person name="Sirota M."/>
            <person name="Sisneros N.B."/>
            <person name="Smith C.D."/>
            <person name="Smith T.F."/>
            <person name="Spieth J."/>
            <person name="Stage D.E."/>
            <person name="Stark A."/>
            <person name="Stephan W."/>
            <person name="Strausberg R.L."/>
            <person name="Strempel S."/>
            <person name="Sturgill D."/>
            <person name="Sutton G."/>
            <person name="Sutton G.G."/>
            <person name="Tao W."/>
            <person name="Teichmann S."/>
            <person name="Tobari Y.N."/>
            <person name="Tomimura Y."/>
            <person name="Tsolas J.M."/>
            <person name="Valente V.L."/>
            <person name="Venter E."/>
            <person name="Venter J.C."/>
            <person name="Vicario S."/>
            <person name="Vieira F.G."/>
            <person name="Vilella A.J."/>
            <person name="Villasante A."/>
            <person name="Walenz B."/>
            <person name="Wang J."/>
            <person name="Wasserman M."/>
            <person name="Watts T."/>
            <person name="Wilson D."/>
            <person name="Wilson R.K."/>
            <person name="Wing R.A."/>
            <person name="Wolfner M.F."/>
            <person name="Wong A."/>
            <person name="Wong G.K."/>
            <person name="Wu C.I."/>
            <person name="Wu G."/>
            <person name="Yamamoto D."/>
            <person name="Yang H.P."/>
            <person name="Yang S.P."/>
            <person name="Yorke J.A."/>
            <person name="Yoshida K."/>
            <person name="Zdobnov E."/>
            <person name="Zhang P."/>
            <person name="Zhang Y."/>
            <person name="Zimin A.V."/>
            <person name="Baldwin J."/>
            <person name="Abdouelleil A."/>
            <person name="Abdulkadir J."/>
            <person name="Abebe A."/>
            <person name="Abera B."/>
            <person name="Abreu J."/>
            <person name="Acer S.C."/>
            <person name="Aftuck L."/>
            <person name="Alexander A."/>
            <person name="An P."/>
            <person name="Anderson E."/>
            <person name="Anderson S."/>
            <person name="Arachi H."/>
            <person name="Azer M."/>
            <person name="Bachantsang P."/>
            <person name="Barry A."/>
            <person name="Bayul T."/>
            <person name="Berlin A."/>
            <person name="Bessette D."/>
            <person name="Bloom T."/>
            <person name="Blye J."/>
            <person name="Boguslavskiy L."/>
            <person name="Bonnet C."/>
            <person name="Boukhgalter B."/>
            <person name="Bourzgui I."/>
            <person name="Brown A."/>
            <person name="Cahill P."/>
            <person name="Channer S."/>
            <person name="Cheshatsang Y."/>
            <person name="Chuda L."/>
            <person name="Citroen M."/>
            <person name="Collymore A."/>
            <person name="Cooke P."/>
            <person name="Costello M."/>
            <person name="D'Aco K."/>
            <person name="Daza R."/>
            <person name="De Haan G."/>
            <person name="DeGray S."/>
            <person name="DeMaso C."/>
            <person name="Dhargay N."/>
            <person name="Dooley K."/>
            <person name="Dooley E."/>
            <person name="Doricent M."/>
            <person name="Dorje P."/>
            <person name="Dorjee K."/>
            <person name="Dupes A."/>
            <person name="Elong R."/>
            <person name="Falk J."/>
            <person name="Farina A."/>
            <person name="Faro S."/>
            <person name="Ferguson D."/>
            <person name="Fisher S."/>
            <person name="Foley C.D."/>
            <person name="Franke A."/>
            <person name="Friedrich D."/>
            <person name="Gadbois L."/>
            <person name="Gearin G."/>
            <person name="Gearin C.R."/>
            <person name="Giannoukos G."/>
            <person name="Goode T."/>
            <person name="Graham J."/>
            <person name="Grandbois E."/>
            <person name="Grewal S."/>
            <person name="Gyaltsen K."/>
            <person name="Hafez N."/>
            <person name="Hagos B."/>
            <person name="Hall J."/>
            <person name="Henson C."/>
            <person name="Hollinger A."/>
            <person name="Honan T."/>
            <person name="Huard M.D."/>
            <person name="Hughes L."/>
            <person name="Hurhula B."/>
            <person name="Husby M.E."/>
            <person name="Kamat A."/>
            <person name="Kanga B."/>
            <person name="Kashin S."/>
            <person name="Khazanovich D."/>
            <person name="Kisner P."/>
            <person name="Lance K."/>
            <person name="Lara M."/>
            <person name="Lee W."/>
            <person name="Lennon N."/>
            <person name="Letendre F."/>
            <person name="LeVine R."/>
            <person name="Lipovsky A."/>
            <person name="Liu X."/>
            <person name="Liu J."/>
            <person name="Liu S."/>
            <person name="Lokyitsang T."/>
            <person name="Lokyitsang Y."/>
            <person name="Lubonja R."/>
            <person name="Lui A."/>
            <person name="MacDonald P."/>
            <person name="Magnisalis V."/>
            <person name="Maru K."/>
            <person name="Matthews C."/>
            <person name="McCusker W."/>
            <person name="McDonough S."/>
            <person name="Mehta T."/>
            <person name="Meldrim J."/>
            <person name="Meneus L."/>
            <person name="Mihai O."/>
            <person name="Mihalev A."/>
            <person name="Mihova T."/>
            <person name="Mittelman R."/>
            <person name="Mlenga V."/>
            <person name="Montmayeur A."/>
            <person name="Mulrain L."/>
            <person name="Navidi A."/>
            <person name="Naylor J."/>
            <person name="Negash T."/>
            <person name="Nguyen T."/>
            <person name="Nguyen N."/>
            <person name="Nicol R."/>
            <person name="Norbu C."/>
            <person name="Norbu N."/>
            <person name="Novod N."/>
            <person name="O'Neill B."/>
            <person name="Osman S."/>
            <person name="Markiewicz E."/>
            <person name="Oyono O.L."/>
            <person name="Patti C."/>
            <person name="Phunkhang P."/>
            <person name="Pierre F."/>
            <person name="Priest M."/>
            <person name="Raghuraman S."/>
            <person name="Rege F."/>
            <person name="Reyes R."/>
            <person name="Rise C."/>
            <person name="Rogov P."/>
            <person name="Ross K."/>
            <person name="Ryan E."/>
            <person name="Settipalli S."/>
            <person name="Shea T."/>
            <person name="Sherpa N."/>
            <person name="Shi L."/>
            <person name="Shih D."/>
            <person name="Sparrow T."/>
            <person name="Spaulding J."/>
            <person name="Stalker J."/>
            <person name="Stange-Thomann N."/>
            <person name="Stavropoulos S."/>
            <person name="Stone C."/>
            <person name="Strader C."/>
            <person name="Tesfaye S."/>
            <person name="Thomson T."/>
            <person name="Thoulutsang Y."/>
            <person name="Thoulutsang D."/>
            <person name="Topham K."/>
            <person name="Topping I."/>
            <person name="Tsamla T."/>
            <person name="Vassiliev H."/>
            <person name="Vo A."/>
            <person name="Wangchuk T."/>
            <person name="Wangdi T."/>
            <person name="Weiand M."/>
            <person name="Wilkinson J."/>
            <person name="Wilson A."/>
            <person name="Yadav S."/>
            <person name="Young G."/>
            <person name="Yu Q."/>
            <person name="Zembek L."/>
            <person name="Zhong D."/>
            <person name="Zimmer A."/>
            <person name="Zwirko Z."/>
            <person name="Jaffe D.B."/>
            <person name="Alvarez P."/>
            <person name="Brockman W."/>
            <person name="Butler J."/>
            <person name="Chin C."/>
            <person name="Gnerre S."/>
            <person name="Grabherr M."/>
            <person name="Kleber M."/>
            <person name="Mauceli E."/>
            <person name="MacCallum I."/>
        </authorList>
    </citation>
    <scope>NUCLEOTIDE SEQUENCE [LARGE SCALE GENOMIC DNA]</scope>
    <source>
        <strain evidence="3">Tucson 15287-2541.00</strain>
    </source>
</reference>
<accession>B4JNQ6</accession>
<evidence type="ECO:0000313" key="3">
    <source>
        <dbReference type="Proteomes" id="UP000001070"/>
    </source>
</evidence>
<dbReference type="Proteomes" id="UP000001070">
    <property type="component" value="Unassembled WGS sequence"/>
</dbReference>
<dbReference type="OrthoDB" id="7883576at2759"/>